<proteinExistence type="inferred from homology"/>
<dbReference type="Proteomes" id="UP000634136">
    <property type="component" value="Unassembled WGS sequence"/>
</dbReference>
<dbReference type="GO" id="GO:0009909">
    <property type="term" value="P:regulation of flower development"/>
    <property type="evidence" value="ECO:0007669"/>
    <property type="project" value="InterPro"/>
</dbReference>
<sequence>MSGVWEFKDGVLRLVENLESQKEETNGGKKKVLVHLATGEVVTSYTKLDQILSGLGWEKHKEEGVWVFKNGVVRLVENPGEGVKRETNGRSKRKVLVYLATGDVVSSYTKLHQILIGLGWERYYGGSGDPDLIQFHKYSSIDLLSLPKDFSKFNSIHMYDIVVKNPNVFHVKDADQESSSSTTSS</sequence>
<comment type="caution">
    <text evidence="2">The sequence shown here is derived from an EMBL/GenBank/DDBJ whole genome shotgun (WGS) entry which is preliminary data.</text>
</comment>
<dbReference type="InterPro" id="IPR039274">
    <property type="entry name" value="FPF1"/>
</dbReference>
<reference evidence="2" key="1">
    <citation type="submission" date="2020-09" db="EMBL/GenBank/DDBJ databases">
        <title>Genome-Enabled Discovery of Anthraquinone Biosynthesis in Senna tora.</title>
        <authorList>
            <person name="Kang S.-H."/>
            <person name="Pandey R.P."/>
            <person name="Lee C.-M."/>
            <person name="Sim J.-S."/>
            <person name="Jeong J.-T."/>
            <person name="Choi B.-S."/>
            <person name="Jung M."/>
            <person name="Ginzburg D."/>
            <person name="Zhao K."/>
            <person name="Won S.Y."/>
            <person name="Oh T.-J."/>
            <person name="Yu Y."/>
            <person name="Kim N.-H."/>
            <person name="Lee O.R."/>
            <person name="Lee T.-H."/>
            <person name="Bashyal P."/>
            <person name="Kim T.-S."/>
            <person name="Lee W.-H."/>
            <person name="Kawkins C."/>
            <person name="Kim C.-K."/>
            <person name="Kim J.S."/>
            <person name="Ahn B.O."/>
            <person name="Rhee S.Y."/>
            <person name="Sohng J.K."/>
        </authorList>
    </citation>
    <scope>NUCLEOTIDE SEQUENCE</scope>
    <source>
        <tissue evidence="2">Leaf</tissue>
    </source>
</reference>
<name>A0A834X0X3_9FABA</name>
<evidence type="ECO:0000313" key="3">
    <source>
        <dbReference type="Proteomes" id="UP000634136"/>
    </source>
</evidence>
<keyword evidence="3" id="KW-1185">Reference proteome</keyword>
<dbReference type="EMBL" id="JAAIUW010000004">
    <property type="protein sequence ID" value="KAF7836348.1"/>
    <property type="molecule type" value="Genomic_DNA"/>
</dbReference>
<accession>A0A834X0X3</accession>
<organism evidence="2 3">
    <name type="scientific">Senna tora</name>
    <dbReference type="NCBI Taxonomy" id="362788"/>
    <lineage>
        <taxon>Eukaryota</taxon>
        <taxon>Viridiplantae</taxon>
        <taxon>Streptophyta</taxon>
        <taxon>Embryophyta</taxon>
        <taxon>Tracheophyta</taxon>
        <taxon>Spermatophyta</taxon>
        <taxon>Magnoliopsida</taxon>
        <taxon>eudicotyledons</taxon>
        <taxon>Gunneridae</taxon>
        <taxon>Pentapetalae</taxon>
        <taxon>rosids</taxon>
        <taxon>fabids</taxon>
        <taxon>Fabales</taxon>
        <taxon>Fabaceae</taxon>
        <taxon>Caesalpinioideae</taxon>
        <taxon>Cassia clade</taxon>
        <taxon>Senna</taxon>
    </lineage>
</organism>
<evidence type="ECO:0000256" key="1">
    <source>
        <dbReference type="ARBA" id="ARBA00008013"/>
    </source>
</evidence>
<gene>
    <name evidence="2" type="ORF">G2W53_011207</name>
</gene>
<dbReference type="AlphaFoldDB" id="A0A834X0X3"/>
<evidence type="ECO:0000313" key="2">
    <source>
        <dbReference type="EMBL" id="KAF7836348.1"/>
    </source>
</evidence>
<dbReference type="PANTHER" id="PTHR33433">
    <property type="entry name" value="FLOWERING-PROMOTING FACTOR 1-LIKE PROTEIN 1"/>
    <property type="match status" value="1"/>
</dbReference>
<dbReference type="OrthoDB" id="612242at2759"/>
<protein>
    <submittedName>
        <fullName evidence="2">Flowering-promoting factor 1-like</fullName>
    </submittedName>
</protein>
<comment type="similarity">
    <text evidence="1">Belongs to the FPF1 family.</text>
</comment>